<dbReference type="InterPro" id="IPR007692">
    <property type="entry name" value="DNA_helicase_DnaB"/>
</dbReference>
<dbReference type="CDD" id="cd00984">
    <property type="entry name" value="DnaB_C"/>
    <property type="match status" value="1"/>
</dbReference>
<dbReference type="GO" id="GO:0006269">
    <property type="term" value="P:DNA replication, synthesis of primer"/>
    <property type="evidence" value="ECO:0007669"/>
    <property type="project" value="UniProtKB-UniRule"/>
</dbReference>
<evidence type="ECO:0000259" key="13">
    <source>
        <dbReference type="PROSITE" id="PS51199"/>
    </source>
</evidence>
<sequence>MPNNNPSNAPINTSRHINSRYEESLLGLILTDNKNAPKIVPYLLEEDFAILENQRLFSVFKELFENNISINEENIFTVAKKRNFVQITPLYLSKLYHTAGFSSNIQTYLEELVKLTKLRLIESRLALVQRRLDVEKAINEKDVISDLQNLLLDIDRSQVSADFLTAKEVSDEYFKDLENRHSRDLNELNGLATGYDNLDQITQGLHGGELIIIAARPAMGKTAFALNIASNVAKRKNRRAVFFTLEMSSNQLMGRIYSLNTNVPLQKLKQPQTITDNEFLLINSLKQDVIDKMNLFIDESVNNELNTLLWKCRRLHKVSPIDLIVIDYLQLISSDSNRRNESRQNEIAKISRSLKTLALELNVPIIALSQLSREVEKREDKRPIMSDLRESGNIEQDADIVMFLYRENYYKKQVSQETKDLFGDIGEKIDIIIAKHRNGPTGIFPLWFKMSCGRFINFENEQIAVSSDDDEEEE</sequence>
<dbReference type="Gene3D" id="3.40.50.300">
    <property type="entry name" value="P-loop containing nucleotide triphosphate hydrolases"/>
    <property type="match status" value="1"/>
</dbReference>
<evidence type="ECO:0000256" key="6">
    <source>
        <dbReference type="ARBA" id="ARBA00022806"/>
    </source>
</evidence>
<dbReference type="SUPFAM" id="SSF48024">
    <property type="entry name" value="N-terminal domain of DnaB helicase"/>
    <property type="match status" value="1"/>
</dbReference>
<keyword evidence="2 12" id="KW-0639">Primosome</keyword>
<gene>
    <name evidence="14" type="primary">dnaB</name>
    <name evidence="14" type="ordered locus">MfeM64YM_0768</name>
</gene>
<dbReference type="EMBL" id="CP002458">
    <property type="protein sequence ID" value="ADV34765.1"/>
    <property type="molecule type" value="Genomic_DNA"/>
</dbReference>
<keyword evidence="5 12" id="KW-0378">Hydrolase</keyword>
<evidence type="ECO:0000256" key="5">
    <source>
        <dbReference type="ARBA" id="ARBA00022801"/>
    </source>
</evidence>
<protein>
    <recommendedName>
        <fullName evidence="11 12">Replicative DNA helicase</fullName>
        <ecNumber evidence="11 12">5.6.2.3</ecNumber>
    </recommendedName>
</protein>
<keyword evidence="8 12" id="KW-0238">DNA-binding</keyword>
<dbReference type="Proteomes" id="UP000007473">
    <property type="component" value="Chromosome"/>
</dbReference>
<keyword evidence="7 12" id="KW-0067">ATP-binding</keyword>
<dbReference type="PROSITE" id="PS51199">
    <property type="entry name" value="SF4_HELICASE"/>
    <property type="match status" value="1"/>
</dbReference>
<evidence type="ECO:0000256" key="12">
    <source>
        <dbReference type="RuleBase" id="RU362085"/>
    </source>
</evidence>
<keyword evidence="9" id="KW-0413">Isomerase</keyword>
<dbReference type="GO" id="GO:0005524">
    <property type="term" value="F:ATP binding"/>
    <property type="evidence" value="ECO:0007669"/>
    <property type="project" value="UniProtKB-UniRule"/>
</dbReference>
<comment type="similarity">
    <text evidence="1 12">Belongs to the helicase family. DnaB subfamily.</text>
</comment>
<evidence type="ECO:0000256" key="3">
    <source>
        <dbReference type="ARBA" id="ARBA00022705"/>
    </source>
</evidence>
<dbReference type="PANTHER" id="PTHR30153">
    <property type="entry name" value="REPLICATIVE DNA HELICASE DNAB"/>
    <property type="match status" value="1"/>
</dbReference>
<dbReference type="GO" id="GO:0016787">
    <property type="term" value="F:hydrolase activity"/>
    <property type="evidence" value="ECO:0007669"/>
    <property type="project" value="UniProtKB-KW"/>
</dbReference>
<name>A0AB32XCD7_MYCFM</name>
<dbReference type="PANTHER" id="PTHR30153:SF2">
    <property type="entry name" value="REPLICATIVE DNA HELICASE"/>
    <property type="match status" value="1"/>
</dbReference>
<dbReference type="NCBIfam" id="TIGR00665">
    <property type="entry name" value="DnaB"/>
    <property type="match status" value="1"/>
</dbReference>
<proteinExistence type="inferred from homology"/>
<keyword evidence="4 12" id="KW-0547">Nucleotide-binding</keyword>
<feature type="domain" description="SF4 helicase" evidence="13">
    <location>
        <begin position="184"/>
        <end position="462"/>
    </location>
</feature>
<dbReference type="EC" id="5.6.2.3" evidence="11 12"/>
<dbReference type="Gene3D" id="1.10.860.10">
    <property type="entry name" value="DNAb Helicase, Chain A"/>
    <property type="match status" value="1"/>
</dbReference>
<dbReference type="RefSeq" id="WP_013527048.1">
    <property type="nucleotide sequence ID" value="NC_014921.1"/>
</dbReference>
<evidence type="ECO:0000256" key="11">
    <source>
        <dbReference type="NCBIfam" id="TIGR00665"/>
    </source>
</evidence>
<evidence type="ECO:0000256" key="2">
    <source>
        <dbReference type="ARBA" id="ARBA00022515"/>
    </source>
</evidence>
<comment type="function">
    <text evidence="12">The main replicative DNA helicase, it participates in initiation and elongation during chromosome replication. Travels ahead of the DNA replisome, separating dsDNA into templates for DNA synthesis. A processive ATP-dependent 5'-3' DNA helicase it has DNA-dependent ATPase activity.</text>
</comment>
<dbReference type="KEGG" id="mfm:MfeM64YM_0768"/>
<evidence type="ECO:0000256" key="10">
    <source>
        <dbReference type="ARBA" id="ARBA00048954"/>
    </source>
</evidence>
<accession>A0AB32XCD7</accession>
<evidence type="ECO:0000313" key="14">
    <source>
        <dbReference type="EMBL" id="ADV34765.1"/>
    </source>
</evidence>
<organism evidence="14 15">
    <name type="scientific">Mycoplasmopsis fermentans (strain M64)</name>
    <name type="common">Mycoplasma fermentans</name>
    <dbReference type="NCBI Taxonomy" id="943945"/>
    <lineage>
        <taxon>Bacteria</taxon>
        <taxon>Bacillati</taxon>
        <taxon>Mycoplasmatota</taxon>
        <taxon>Mycoplasmoidales</taxon>
        <taxon>Metamycoplasmataceae</taxon>
        <taxon>Mycoplasmopsis</taxon>
    </lineage>
</organism>
<evidence type="ECO:0000256" key="8">
    <source>
        <dbReference type="ARBA" id="ARBA00023125"/>
    </source>
</evidence>
<dbReference type="InterPro" id="IPR027417">
    <property type="entry name" value="P-loop_NTPase"/>
</dbReference>
<evidence type="ECO:0000256" key="4">
    <source>
        <dbReference type="ARBA" id="ARBA00022741"/>
    </source>
</evidence>
<keyword evidence="6 12" id="KW-0347">Helicase</keyword>
<dbReference type="Pfam" id="PF03796">
    <property type="entry name" value="DnaB_C"/>
    <property type="match status" value="1"/>
</dbReference>
<evidence type="ECO:0000256" key="1">
    <source>
        <dbReference type="ARBA" id="ARBA00008428"/>
    </source>
</evidence>
<dbReference type="GO" id="GO:1990077">
    <property type="term" value="C:primosome complex"/>
    <property type="evidence" value="ECO:0007669"/>
    <property type="project" value="UniProtKB-UniRule"/>
</dbReference>
<reference evidence="14 15" key="1">
    <citation type="journal article" date="2011" name="J. Bacteriol.">
        <title>Genome sequence of the repetitive-sequence-rich Mycoplasma fermentans strain M64.</title>
        <authorList>
            <person name="Shu H.W."/>
            <person name="Liu T.T."/>
            <person name="Chang H.Y."/>
            <person name="Liu Y.M."/>
            <person name="Wu K.M."/>
            <person name="Shu H.Y."/>
            <person name="Tsai S.F."/>
            <person name="Hsiao K.J."/>
            <person name="Hu W.S."/>
            <person name="Ng W.V."/>
        </authorList>
    </citation>
    <scope>NUCLEOTIDE SEQUENCE [LARGE SCALE GENOMIC DNA]</scope>
    <source>
        <strain evidence="14 15">M64</strain>
    </source>
</reference>
<evidence type="ECO:0000256" key="9">
    <source>
        <dbReference type="ARBA" id="ARBA00023235"/>
    </source>
</evidence>
<dbReference type="AlphaFoldDB" id="A0AB32XCD7"/>
<dbReference type="SUPFAM" id="SSF52540">
    <property type="entry name" value="P-loop containing nucleoside triphosphate hydrolases"/>
    <property type="match status" value="1"/>
</dbReference>
<dbReference type="Pfam" id="PF00772">
    <property type="entry name" value="DnaB"/>
    <property type="match status" value="1"/>
</dbReference>
<dbReference type="InterPro" id="IPR007694">
    <property type="entry name" value="DNA_helicase_DnaB-like_C"/>
</dbReference>
<dbReference type="InterPro" id="IPR036185">
    <property type="entry name" value="DNA_heli_DnaB-like_N_sf"/>
</dbReference>
<dbReference type="GO" id="GO:0003677">
    <property type="term" value="F:DNA binding"/>
    <property type="evidence" value="ECO:0007669"/>
    <property type="project" value="UniProtKB-UniRule"/>
</dbReference>
<comment type="catalytic activity">
    <reaction evidence="10 12">
        <text>ATP + H2O = ADP + phosphate + H(+)</text>
        <dbReference type="Rhea" id="RHEA:13065"/>
        <dbReference type="ChEBI" id="CHEBI:15377"/>
        <dbReference type="ChEBI" id="CHEBI:15378"/>
        <dbReference type="ChEBI" id="CHEBI:30616"/>
        <dbReference type="ChEBI" id="CHEBI:43474"/>
        <dbReference type="ChEBI" id="CHEBI:456216"/>
        <dbReference type="EC" id="5.6.2.3"/>
    </reaction>
</comment>
<dbReference type="InterPro" id="IPR007693">
    <property type="entry name" value="DNA_helicase_DnaB-like_N"/>
</dbReference>
<evidence type="ECO:0000256" key="7">
    <source>
        <dbReference type="ARBA" id="ARBA00022840"/>
    </source>
</evidence>
<dbReference type="GO" id="GO:0043139">
    <property type="term" value="F:5'-3' DNA helicase activity"/>
    <property type="evidence" value="ECO:0007669"/>
    <property type="project" value="UniProtKB-EC"/>
</dbReference>
<keyword evidence="3 12" id="KW-0235">DNA replication</keyword>
<dbReference type="InterPro" id="IPR016136">
    <property type="entry name" value="DNA_helicase_N/primase_C"/>
</dbReference>
<evidence type="ECO:0000313" key="15">
    <source>
        <dbReference type="Proteomes" id="UP000007473"/>
    </source>
</evidence>
<dbReference type="GO" id="GO:0005829">
    <property type="term" value="C:cytosol"/>
    <property type="evidence" value="ECO:0007669"/>
    <property type="project" value="TreeGrafter"/>
</dbReference>